<dbReference type="InterPro" id="IPR036612">
    <property type="entry name" value="KH_dom_type_1_sf"/>
</dbReference>
<keyword evidence="3" id="KW-0694">RNA-binding</keyword>
<keyword evidence="2" id="KW-0271">Exosome</keyword>
<dbReference type="Proteomes" id="UP001375240">
    <property type="component" value="Unassembled WGS sequence"/>
</dbReference>
<evidence type="ECO:0000256" key="1">
    <source>
        <dbReference type="ARBA" id="ARBA00004123"/>
    </source>
</evidence>
<evidence type="ECO:0000313" key="6">
    <source>
        <dbReference type="EMBL" id="KAK6353472.1"/>
    </source>
</evidence>
<name>A0AAV9V427_9PEZI</name>
<dbReference type="Gene3D" id="3.30.1370.10">
    <property type="entry name" value="K Homology domain, type 1"/>
    <property type="match status" value="1"/>
</dbReference>
<feature type="compositionally biased region" description="Low complexity" evidence="4">
    <location>
        <begin position="57"/>
        <end position="72"/>
    </location>
</feature>
<organism evidence="6 7">
    <name type="scientific">Orbilia brochopaga</name>
    <dbReference type="NCBI Taxonomy" id="3140254"/>
    <lineage>
        <taxon>Eukaryota</taxon>
        <taxon>Fungi</taxon>
        <taxon>Dikarya</taxon>
        <taxon>Ascomycota</taxon>
        <taxon>Pezizomycotina</taxon>
        <taxon>Orbiliomycetes</taxon>
        <taxon>Orbiliales</taxon>
        <taxon>Orbiliaceae</taxon>
        <taxon>Orbilia</taxon>
    </lineage>
</organism>
<evidence type="ECO:0000259" key="5">
    <source>
        <dbReference type="Pfam" id="PF15985"/>
    </source>
</evidence>
<evidence type="ECO:0000313" key="7">
    <source>
        <dbReference type="Proteomes" id="UP001375240"/>
    </source>
</evidence>
<feature type="domain" description="K Homology" evidence="5">
    <location>
        <begin position="194"/>
        <end position="243"/>
    </location>
</feature>
<feature type="region of interest" description="Disordered" evidence="4">
    <location>
        <begin position="57"/>
        <end position="76"/>
    </location>
</feature>
<dbReference type="InterPro" id="IPR026699">
    <property type="entry name" value="Exosome_RNA_bind1/RRP40/RRP4"/>
</dbReference>
<dbReference type="PANTHER" id="PTHR21321:SF1">
    <property type="entry name" value="EXOSOME COMPLEX COMPONENT RRP40"/>
    <property type="match status" value="1"/>
</dbReference>
<keyword evidence="7" id="KW-1185">Reference proteome</keyword>
<dbReference type="GO" id="GO:0071038">
    <property type="term" value="P:TRAMP-dependent tRNA surveillance pathway"/>
    <property type="evidence" value="ECO:0007669"/>
    <property type="project" value="TreeGrafter"/>
</dbReference>
<protein>
    <submittedName>
        <fullName evidence="6">Exosome non-catalytic core subunit rrp40</fullName>
    </submittedName>
</protein>
<dbReference type="SUPFAM" id="SSF54791">
    <property type="entry name" value="Eukaryotic type KH-domain (KH-domain type I)"/>
    <property type="match status" value="1"/>
</dbReference>
<dbReference type="GO" id="GO:0000467">
    <property type="term" value="P:exonucleolytic trimming to generate mature 3'-end of 5.8S rRNA from tricistronic rRNA transcript (SSU-rRNA, 5.8S rRNA, LSU-rRNA)"/>
    <property type="evidence" value="ECO:0007669"/>
    <property type="project" value="TreeGrafter"/>
</dbReference>
<dbReference type="GO" id="GO:0034475">
    <property type="term" value="P:U4 snRNA 3'-end processing"/>
    <property type="evidence" value="ECO:0007669"/>
    <property type="project" value="TreeGrafter"/>
</dbReference>
<evidence type="ECO:0000256" key="4">
    <source>
        <dbReference type="SAM" id="MobiDB-lite"/>
    </source>
</evidence>
<dbReference type="GO" id="GO:0003723">
    <property type="term" value="F:RNA binding"/>
    <property type="evidence" value="ECO:0007669"/>
    <property type="project" value="UniProtKB-KW"/>
</dbReference>
<dbReference type="GO" id="GO:0000176">
    <property type="term" value="C:nuclear exosome (RNase complex)"/>
    <property type="evidence" value="ECO:0007669"/>
    <property type="project" value="TreeGrafter"/>
</dbReference>
<reference evidence="6 7" key="1">
    <citation type="submission" date="2019-10" db="EMBL/GenBank/DDBJ databases">
        <authorList>
            <person name="Palmer J.M."/>
        </authorList>
    </citation>
    <scope>NUCLEOTIDE SEQUENCE [LARGE SCALE GENOMIC DNA]</scope>
    <source>
        <strain evidence="6 7">TWF696</strain>
    </source>
</reference>
<sequence length="282" mass="30129">MATAALILPGDPLPQLTPLLAGEESAADKPKSLRLGPGLTLSPSTPSTPILPYRYGTLHTSSSSKRSTASITNTPAHYHPSAQDAVLVTLLRSTQDGFVVQLTPYTTPATIPFENYITNNAGTTAAVRKARPNIPIGGTIYARVATVHKHLETIELSVPSTDFGEVLSHKSSAGSAAAANTSQEVANRAEVTPYVLSISQAMVKVLTAEDSLGKHLLSVVSSKIPFEMIVGRNGRVWIDASTQREVIAVVRIFSGYDTQRMWDDPDGGLTRTRELVNKICGR</sequence>
<dbReference type="GO" id="GO:0000177">
    <property type="term" value="C:cytoplasmic exosome (RNase complex)"/>
    <property type="evidence" value="ECO:0007669"/>
    <property type="project" value="TreeGrafter"/>
</dbReference>
<dbReference type="Pfam" id="PF15985">
    <property type="entry name" value="KH_6"/>
    <property type="match status" value="1"/>
</dbReference>
<dbReference type="InterPro" id="IPR012340">
    <property type="entry name" value="NA-bd_OB-fold"/>
</dbReference>
<dbReference type="Gene3D" id="2.40.50.100">
    <property type="match status" value="1"/>
</dbReference>
<comment type="subcellular location">
    <subcellularLocation>
        <location evidence="1">Nucleus</location>
    </subcellularLocation>
</comment>
<dbReference type="AlphaFoldDB" id="A0AAV9V427"/>
<dbReference type="PANTHER" id="PTHR21321">
    <property type="entry name" value="PNAS-3 RELATED"/>
    <property type="match status" value="1"/>
</dbReference>
<dbReference type="GO" id="GO:0071035">
    <property type="term" value="P:nuclear polyadenylation-dependent rRNA catabolic process"/>
    <property type="evidence" value="ECO:0007669"/>
    <property type="project" value="TreeGrafter"/>
</dbReference>
<proteinExistence type="predicted"/>
<evidence type="ECO:0000256" key="3">
    <source>
        <dbReference type="ARBA" id="ARBA00022884"/>
    </source>
</evidence>
<dbReference type="GO" id="GO:0071034">
    <property type="term" value="P:CUT catabolic process"/>
    <property type="evidence" value="ECO:0007669"/>
    <property type="project" value="TreeGrafter"/>
</dbReference>
<dbReference type="EMBL" id="JAVHNQ010000003">
    <property type="protein sequence ID" value="KAK6353472.1"/>
    <property type="molecule type" value="Genomic_DNA"/>
</dbReference>
<comment type="caution">
    <text evidence="6">The sequence shown here is derived from an EMBL/GenBank/DDBJ whole genome shotgun (WGS) entry which is preliminary data.</text>
</comment>
<accession>A0AAV9V427</accession>
<dbReference type="Pfam" id="PF21262">
    <property type="entry name" value="RRP40_S1"/>
    <property type="match status" value="1"/>
</dbReference>
<dbReference type="SUPFAM" id="SSF50249">
    <property type="entry name" value="Nucleic acid-binding proteins"/>
    <property type="match status" value="1"/>
</dbReference>
<dbReference type="Gene3D" id="2.40.50.140">
    <property type="entry name" value="Nucleic acid-binding proteins"/>
    <property type="match status" value="1"/>
</dbReference>
<gene>
    <name evidence="6" type="primary">RRP40</name>
    <name evidence="6" type="ORF">TWF696_005436</name>
</gene>
<evidence type="ECO:0000256" key="2">
    <source>
        <dbReference type="ARBA" id="ARBA00022835"/>
    </source>
</evidence>
<dbReference type="InterPro" id="IPR004088">
    <property type="entry name" value="KH_dom_type_1"/>
</dbReference>
<dbReference type="GO" id="GO:0071051">
    <property type="term" value="P:poly(A)-dependent snoRNA 3'-end processing"/>
    <property type="evidence" value="ECO:0007669"/>
    <property type="project" value="TreeGrafter"/>
</dbReference>